<dbReference type="InterPro" id="IPR000209">
    <property type="entry name" value="Peptidase_S8/S53_dom"/>
</dbReference>
<feature type="active site" description="Charge relay system" evidence="5 6">
    <location>
        <position position="204"/>
    </location>
</feature>
<dbReference type="PANTHER" id="PTHR43806:SF11">
    <property type="entry name" value="CEREVISIN-RELATED"/>
    <property type="match status" value="1"/>
</dbReference>
<keyword evidence="4 6" id="KW-0720">Serine protease</keyword>
<keyword evidence="2 6" id="KW-0645">Protease</keyword>
<dbReference type="RefSeq" id="WP_012085323.1">
    <property type="nucleotide sequence ID" value="NC_009664.2"/>
</dbReference>
<sequence length="846" mass="85010">MSAFRATGDVRGTASRPRRAALRIALATTITAATLGGVTVPAQATGTTGDLAELPSAVRSDLSPREVSAFGSATAGSGHDVIVVVPAGGSYRTTTVSSGSESDAVRAASILVNQPSVVAAGPDVEVFPAVLPPSAGADRRGEQWDYRRTGAGVHDAWLADKIGDVTVGVIDTGLAPHADFAPGTVVGGYDFTAEKDYTSDGNGHGTHVAGTIAATTGNTGVDGFAPGVKLRIYRVFPDSGAGSTQDIIDAIKRAADEGVDVVNLSLVMGPASNTLTAGVVQTAVDYARAKGVVVVAAAGNYGAPCGIGQNPDTCGNPVMLPASLPGVIGVSSIDPAAALSPFSEHGNQIDVAAPGSQIVSTYIGSTTAYATMQGTSMAAPHVAAVAATVKAVSKGFTPDQVEAILESSAEDLGTAGRDDRFGAGLVRSDTAVTAARAALPRVNAAPTASAVTQDVLNDRSVTVDVLAHATDPDGNPLTLAGVSAPAHGTATVVDGKVQYRAMAGYTGSDAFTYTVTDGSLTATGTVTLTVAAPPVVVQPLPAPPVVVAPPAAPPVAAPPAPAPLAPAPPVVTPPVAVPPAPTPPVVVPTPAPSPVKPATPSPGRPVDLGGGAKQYAGADGRPTTVHGAIGVTYSAKGGDTGVLGAPRGKEFAVKASSGTDGRVQRFAANDGLVYWSSSTGAHEVHGAISRRFGQLGWEGSGLGFPTTDEFPIRGGAASHFQGGSIYWSAATGAQVVKGAIRDRWAAMGWETSHLGLPTREEFPIRSADGTVGRVQAFTGGLVYWSPATGAQPVSGSFQGYYAGQGWERGNLGYPVSAELPTATGVVQRFQGGTLTWDRASGRVIRH</sequence>
<dbReference type="Pfam" id="PF08310">
    <property type="entry name" value="LGFP"/>
    <property type="match status" value="4"/>
</dbReference>
<dbReference type="PANTHER" id="PTHR43806">
    <property type="entry name" value="PEPTIDASE S8"/>
    <property type="match status" value="1"/>
</dbReference>
<gene>
    <name evidence="9" type="ordered locus">Krad_0359</name>
</gene>
<proteinExistence type="inferred from homology"/>
<feature type="active site" description="Charge relay system" evidence="5 6">
    <location>
        <position position="376"/>
    </location>
</feature>
<dbReference type="PRINTS" id="PR00723">
    <property type="entry name" value="SUBTILISIN"/>
</dbReference>
<evidence type="ECO:0000313" key="10">
    <source>
        <dbReference type="Proteomes" id="UP000001116"/>
    </source>
</evidence>
<dbReference type="GO" id="GO:0004252">
    <property type="term" value="F:serine-type endopeptidase activity"/>
    <property type="evidence" value="ECO:0007669"/>
    <property type="project" value="UniProtKB-UniRule"/>
</dbReference>
<dbReference type="PROSITE" id="PS00136">
    <property type="entry name" value="SUBTILASE_ASP"/>
    <property type="match status" value="1"/>
</dbReference>
<dbReference type="STRING" id="266940.Krad_0359"/>
<evidence type="ECO:0000256" key="7">
    <source>
        <dbReference type="RuleBase" id="RU003355"/>
    </source>
</evidence>
<dbReference type="InterPro" id="IPR015500">
    <property type="entry name" value="Peptidase_S8_subtilisin-rel"/>
</dbReference>
<dbReference type="Proteomes" id="UP000001116">
    <property type="component" value="Chromosome"/>
</dbReference>
<dbReference type="EMBL" id="CP000750">
    <property type="protein sequence ID" value="ABS01849.1"/>
    <property type="molecule type" value="Genomic_DNA"/>
</dbReference>
<dbReference type="HOGENOM" id="CLU_336741_0_0_11"/>
<dbReference type="InterPro" id="IPR036852">
    <property type="entry name" value="Peptidase_S8/S53_dom_sf"/>
</dbReference>
<dbReference type="eggNOG" id="COG5479">
    <property type="taxonomic scope" value="Bacteria"/>
</dbReference>
<dbReference type="Gene3D" id="2.60.40.2810">
    <property type="match status" value="1"/>
</dbReference>
<evidence type="ECO:0000313" key="9">
    <source>
        <dbReference type="EMBL" id="ABS01849.1"/>
    </source>
</evidence>
<dbReference type="eggNOG" id="COG1404">
    <property type="taxonomic scope" value="Bacteria"/>
</dbReference>
<dbReference type="GO" id="GO:0006508">
    <property type="term" value="P:proteolysis"/>
    <property type="evidence" value="ECO:0007669"/>
    <property type="project" value="UniProtKB-KW"/>
</dbReference>
<name>A6W4W0_KINRD</name>
<dbReference type="PROSITE" id="PS51892">
    <property type="entry name" value="SUBTILASE"/>
    <property type="match status" value="1"/>
</dbReference>
<feature type="domain" description="Peptidase S8/S53" evidence="8">
    <location>
        <begin position="164"/>
        <end position="424"/>
    </location>
</feature>
<dbReference type="Pfam" id="PF17963">
    <property type="entry name" value="Big_9"/>
    <property type="match status" value="1"/>
</dbReference>
<dbReference type="KEGG" id="kra:Krad_0359"/>
<reference evidence="10" key="1">
    <citation type="journal article" date="2008" name="PLoS ONE">
        <title>Survival in nuclear waste, extreme resistance, and potential applications gleaned from the genome sequence of Kineococcus radiotolerans SRS30216.</title>
        <authorList>
            <person name="Bagwell C.E."/>
            <person name="Bhat S."/>
            <person name="Hawkins G.M."/>
            <person name="Smith B.W."/>
            <person name="Biswas T."/>
            <person name="Hoover T.R."/>
            <person name="Saunders E."/>
            <person name="Han C.S."/>
            <person name="Tsodikov O.V."/>
            <person name="Shimkets L.J."/>
        </authorList>
    </citation>
    <scope>NUCLEOTIDE SEQUENCE [LARGE SCALE GENOMIC DNA]</scope>
    <source>
        <strain evidence="10">ATCC BAA-149 / DSM 14245 / SRS30216</strain>
    </source>
</reference>
<evidence type="ECO:0000256" key="1">
    <source>
        <dbReference type="ARBA" id="ARBA00011073"/>
    </source>
</evidence>
<dbReference type="SUPFAM" id="SSF52743">
    <property type="entry name" value="Subtilisin-like"/>
    <property type="match status" value="1"/>
</dbReference>
<dbReference type="AlphaFoldDB" id="A6W4W0"/>
<dbReference type="Gene3D" id="3.40.50.200">
    <property type="entry name" value="Peptidase S8/S53 domain"/>
    <property type="match status" value="1"/>
</dbReference>
<evidence type="ECO:0000256" key="2">
    <source>
        <dbReference type="ARBA" id="ARBA00022670"/>
    </source>
</evidence>
<dbReference type="PROSITE" id="PS00137">
    <property type="entry name" value="SUBTILASE_HIS"/>
    <property type="match status" value="1"/>
</dbReference>
<dbReference type="Pfam" id="PF00082">
    <property type="entry name" value="Peptidase_S8"/>
    <property type="match status" value="1"/>
</dbReference>
<keyword evidence="3 6" id="KW-0378">Hydrolase</keyword>
<evidence type="ECO:0000256" key="6">
    <source>
        <dbReference type="PROSITE-ProRule" id="PRU01240"/>
    </source>
</evidence>
<evidence type="ECO:0000256" key="3">
    <source>
        <dbReference type="ARBA" id="ARBA00022801"/>
    </source>
</evidence>
<keyword evidence="10" id="KW-1185">Reference proteome</keyword>
<comment type="similarity">
    <text evidence="1 6 7">Belongs to the peptidase S8 family.</text>
</comment>
<organism evidence="9 10">
    <name type="scientific">Kineococcus radiotolerans (strain ATCC BAA-149 / DSM 14245 / SRS30216)</name>
    <dbReference type="NCBI Taxonomy" id="266940"/>
    <lineage>
        <taxon>Bacteria</taxon>
        <taxon>Bacillati</taxon>
        <taxon>Actinomycetota</taxon>
        <taxon>Actinomycetes</taxon>
        <taxon>Kineosporiales</taxon>
        <taxon>Kineosporiaceae</taxon>
        <taxon>Kineococcus</taxon>
    </lineage>
</organism>
<dbReference type="InterPro" id="IPR050131">
    <property type="entry name" value="Peptidase_S8_subtilisin-like"/>
</dbReference>
<feature type="active site" description="Charge relay system" evidence="5 6">
    <location>
        <position position="171"/>
    </location>
</feature>
<dbReference type="InterPro" id="IPR013207">
    <property type="entry name" value="LGFP"/>
</dbReference>
<protein>
    <submittedName>
        <fullName evidence="9">Peptidase S8 and S53 subtilisin kexin sedolisin</fullName>
    </submittedName>
</protein>
<evidence type="ECO:0000256" key="4">
    <source>
        <dbReference type="ARBA" id="ARBA00022825"/>
    </source>
</evidence>
<dbReference type="InterPro" id="IPR023828">
    <property type="entry name" value="Peptidase_S8_Ser-AS"/>
</dbReference>
<accession>A6W4W0</accession>
<dbReference type="InterPro" id="IPR023827">
    <property type="entry name" value="Peptidase_S8_Asp-AS"/>
</dbReference>
<dbReference type="InterPro" id="IPR022398">
    <property type="entry name" value="Peptidase_S8_His-AS"/>
</dbReference>
<dbReference type="PROSITE" id="PS00138">
    <property type="entry name" value="SUBTILASE_SER"/>
    <property type="match status" value="1"/>
</dbReference>
<evidence type="ECO:0000259" key="8">
    <source>
        <dbReference type="Pfam" id="PF00082"/>
    </source>
</evidence>
<evidence type="ECO:0000256" key="5">
    <source>
        <dbReference type="PIRSR" id="PIRSR615500-1"/>
    </source>
</evidence>
<dbReference type="OrthoDB" id="5240330at2"/>